<evidence type="ECO:0000313" key="12">
    <source>
        <dbReference type="Proteomes" id="UP001528823"/>
    </source>
</evidence>
<keyword evidence="6 8" id="KW-1133">Transmembrane helix</keyword>
<keyword evidence="3" id="KW-0813">Transport</keyword>
<evidence type="ECO:0000256" key="3">
    <source>
        <dbReference type="ARBA" id="ARBA00022448"/>
    </source>
</evidence>
<sequence>MFKPLPFFIGLRYTAAKRRNRFISFTSLISFLGLALGVWVLIVVLSVMNGFDRELKQRILGMVPHATITTAQGTIENWPELIKQVEESPEVVGAAPFISTQAMLTQSGHVKGAYIQGINPDYESKVSIIDEHLDAGKLTDLAPGKFGIILGDILSRQLGVNIGDKVTLVLPEASINPAGVFPRLKRFNVVGIFRVGAELDASLAYIHYKDAAKLMRINQGVLGIRLQLKDLFKSREVAWQVASNLPGRYYVRDWTRTHGSLFQAIQMEKTIVGLLLTLIIAVASFNIVATLVMVVNDKQSDIAILRTFGATTRTVMAIFMVQGAVIGVLGTLLGVVTGVITALNLPAWIKAIEHLLNIQFLDSNVYFISYLPSQLQWQDVGLIAGATLLLSFLATVYPAFRAANTQPAEALRYE</sequence>
<dbReference type="EMBL" id="JAPMOU010000012">
    <property type="protein sequence ID" value="MDE1462607.1"/>
    <property type="molecule type" value="Genomic_DNA"/>
</dbReference>
<dbReference type="Proteomes" id="UP001528823">
    <property type="component" value="Unassembled WGS sequence"/>
</dbReference>
<dbReference type="PANTHER" id="PTHR30489">
    <property type="entry name" value="LIPOPROTEIN-RELEASING SYSTEM TRANSMEMBRANE PROTEIN LOLE"/>
    <property type="match status" value="1"/>
</dbReference>
<evidence type="ECO:0000256" key="8">
    <source>
        <dbReference type="SAM" id="Phobius"/>
    </source>
</evidence>
<comment type="caution">
    <text evidence="11">The sequence shown here is derived from an EMBL/GenBank/DDBJ whole genome shotgun (WGS) entry which is preliminary data.</text>
</comment>
<dbReference type="RefSeq" id="WP_274688962.1">
    <property type="nucleotide sequence ID" value="NZ_JAPMOU010000012.1"/>
</dbReference>
<evidence type="ECO:0000313" key="11">
    <source>
        <dbReference type="EMBL" id="MDE1462607.1"/>
    </source>
</evidence>
<keyword evidence="5 8" id="KW-0812">Transmembrane</keyword>
<evidence type="ECO:0000259" key="9">
    <source>
        <dbReference type="Pfam" id="PF02687"/>
    </source>
</evidence>
<dbReference type="InterPro" id="IPR025857">
    <property type="entry name" value="MacB_PCD"/>
</dbReference>
<feature type="domain" description="ABC3 transporter permease C-terminal" evidence="9">
    <location>
        <begin position="274"/>
        <end position="407"/>
    </location>
</feature>
<keyword evidence="11" id="KW-0449">Lipoprotein</keyword>
<evidence type="ECO:0000256" key="6">
    <source>
        <dbReference type="ARBA" id="ARBA00022989"/>
    </source>
</evidence>
<evidence type="ECO:0000259" key="10">
    <source>
        <dbReference type="Pfam" id="PF12704"/>
    </source>
</evidence>
<dbReference type="Pfam" id="PF02687">
    <property type="entry name" value="FtsX"/>
    <property type="match status" value="1"/>
</dbReference>
<accession>A0ABT5U899</accession>
<comment type="similarity">
    <text evidence="2">Belongs to the ABC-4 integral membrane protein family. LolC/E subfamily.</text>
</comment>
<feature type="transmembrane region" description="Helical" evidence="8">
    <location>
        <begin position="380"/>
        <end position="400"/>
    </location>
</feature>
<dbReference type="InterPro" id="IPR003838">
    <property type="entry name" value="ABC3_permease_C"/>
</dbReference>
<protein>
    <submittedName>
        <fullName evidence="11">Lipoprotein-releasing ABC transporter permease subunit</fullName>
    </submittedName>
</protein>
<keyword evidence="4" id="KW-1003">Cell membrane</keyword>
<dbReference type="InterPro" id="IPR051447">
    <property type="entry name" value="Lipoprotein-release_system"/>
</dbReference>
<feature type="transmembrane region" description="Helical" evidence="8">
    <location>
        <begin position="271"/>
        <end position="295"/>
    </location>
</feature>
<evidence type="ECO:0000256" key="7">
    <source>
        <dbReference type="ARBA" id="ARBA00023136"/>
    </source>
</evidence>
<feature type="transmembrane region" description="Helical" evidence="8">
    <location>
        <begin position="315"/>
        <end position="340"/>
    </location>
</feature>
<dbReference type="PANTHER" id="PTHR30489:SF0">
    <property type="entry name" value="LIPOPROTEIN-RELEASING SYSTEM TRANSMEMBRANE PROTEIN LOLE"/>
    <property type="match status" value="1"/>
</dbReference>
<evidence type="ECO:0000256" key="2">
    <source>
        <dbReference type="ARBA" id="ARBA00005236"/>
    </source>
</evidence>
<evidence type="ECO:0000256" key="1">
    <source>
        <dbReference type="ARBA" id="ARBA00004651"/>
    </source>
</evidence>
<organism evidence="11 12">
    <name type="scientific">Spartinivicinus poritis</name>
    <dbReference type="NCBI Taxonomy" id="2994640"/>
    <lineage>
        <taxon>Bacteria</taxon>
        <taxon>Pseudomonadati</taxon>
        <taxon>Pseudomonadota</taxon>
        <taxon>Gammaproteobacteria</taxon>
        <taxon>Oceanospirillales</taxon>
        <taxon>Zooshikellaceae</taxon>
        <taxon>Spartinivicinus</taxon>
    </lineage>
</organism>
<name>A0ABT5U899_9GAMM</name>
<proteinExistence type="inferred from homology"/>
<keyword evidence="7 8" id="KW-0472">Membrane</keyword>
<dbReference type="Pfam" id="PF12704">
    <property type="entry name" value="MacB_PCD"/>
    <property type="match status" value="1"/>
</dbReference>
<gene>
    <name evidence="11" type="ORF">ORQ98_11560</name>
</gene>
<comment type="subcellular location">
    <subcellularLocation>
        <location evidence="1">Cell membrane</location>
        <topology evidence="1">Multi-pass membrane protein</topology>
    </subcellularLocation>
</comment>
<feature type="transmembrane region" description="Helical" evidence="8">
    <location>
        <begin position="21"/>
        <end position="48"/>
    </location>
</feature>
<keyword evidence="12" id="KW-1185">Reference proteome</keyword>
<evidence type="ECO:0000256" key="5">
    <source>
        <dbReference type="ARBA" id="ARBA00022692"/>
    </source>
</evidence>
<dbReference type="NCBIfam" id="TIGR02212">
    <property type="entry name" value="lolCE"/>
    <property type="match status" value="1"/>
</dbReference>
<feature type="domain" description="MacB-like periplasmic core" evidence="10">
    <location>
        <begin position="27"/>
        <end position="230"/>
    </location>
</feature>
<dbReference type="InterPro" id="IPR011925">
    <property type="entry name" value="LolCE_TM"/>
</dbReference>
<reference evidence="11 12" key="1">
    <citation type="submission" date="2022-11" db="EMBL/GenBank/DDBJ databases">
        <title>Spartinivicinus poritis sp. nov., isolated from scleractinian coral Porites lutea.</title>
        <authorList>
            <person name="Zhang G."/>
            <person name="Cai L."/>
            <person name="Wei Q."/>
        </authorList>
    </citation>
    <scope>NUCLEOTIDE SEQUENCE [LARGE SCALE GENOMIC DNA]</scope>
    <source>
        <strain evidence="11 12">A2-2</strain>
    </source>
</reference>
<evidence type="ECO:0000256" key="4">
    <source>
        <dbReference type="ARBA" id="ARBA00022475"/>
    </source>
</evidence>